<reference evidence="12 13" key="1">
    <citation type="submission" date="2021-05" db="EMBL/GenBank/DDBJ databases">
        <title>Novel Bacillus species.</title>
        <authorList>
            <person name="Liu G."/>
        </authorList>
    </citation>
    <scope>NUCLEOTIDE SEQUENCE [LARGE SCALE GENOMIC DNA]</scope>
    <source>
        <strain evidence="13">FJAT-49780</strain>
    </source>
</reference>
<keyword evidence="13" id="KW-1185">Reference proteome</keyword>
<dbReference type="CDD" id="cd18548">
    <property type="entry name" value="ABC_6TM_Tm287_like"/>
    <property type="match status" value="1"/>
</dbReference>
<dbReference type="GO" id="GO:0016887">
    <property type="term" value="F:ATP hydrolysis activity"/>
    <property type="evidence" value="ECO:0007669"/>
    <property type="project" value="InterPro"/>
</dbReference>
<dbReference type="Gene3D" id="3.40.50.300">
    <property type="entry name" value="P-loop containing nucleotide triphosphate hydrolases"/>
    <property type="match status" value="1"/>
</dbReference>
<protein>
    <submittedName>
        <fullName evidence="12">ABC transporter ATP-binding protein</fullName>
    </submittedName>
</protein>
<organism evidence="12 13">
    <name type="scientific">Lederbergia citri</name>
    <dbReference type="NCBI Taxonomy" id="2833580"/>
    <lineage>
        <taxon>Bacteria</taxon>
        <taxon>Bacillati</taxon>
        <taxon>Bacillota</taxon>
        <taxon>Bacilli</taxon>
        <taxon>Bacillales</taxon>
        <taxon>Bacillaceae</taxon>
        <taxon>Lederbergia</taxon>
    </lineage>
</organism>
<dbReference type="GO" id="GO:0005524">
    <property type="term" value="F:ATP binding"/>
    <property type="evidence" value="ECO:0007669"/>
    <property type="project" value="UniProtKB-KW"/>
</dbReference>
<comment type="caution">
    <text evidence="12">The sequence shown here is derived from an EMBL/GenBank/DDBJ whole genome shotgun (WGS) entry which is preliminary data.</text>
</comment>
<keyword evidence="6 12" id="KW-0067">ATP-binding</keyword>
<evidence type="ECO:0000313" key="13">
    <source>
        <dbReference type="Proteomes" id="UP000681414"/>
    </source>
</evidence>
<comment type="subcellular location">
    <subcellularLocation>
        <location evidence="1">Cell membrane</location>
        <topology evidence="1">Multi-pass membrane protein</topology>
    </subcellularLocation>
</comment>
<dbReference type="Pfam" id="PF00005">
    <property type="entry name" value="ABC_tran"/>
    <property type="match status" value="1"/>
</dbReference>
<evidence type="ECO:0000256" key="7">
    <source>
        <dbReference type="ARBA" id="ARBA00022989"/>
    </source>
</evidence>
<dbReference type="InterPro" id="IPR003593">
    <property type="entry name" value="AAA+_ATPase"/>
</dbReference>
<dbReference type="InterPro" id="IPR011527">
    <property type="entry name" value="ABC1_TM_dom"/>
</dbReference>
<sequence length="576" mass="64449">MGKVLPYLKPYRLTMTIAWMLMLTELIVELWHPMFMAKIIDDGILKKDLGVVMKWGGVMVGMSMLSFLAGITNSFFSSYASQGFGFDLRAALFKKIQSFSFHNLARFQSSSLITRLTNDITQVQNTVFMSLRIALRAPLLVIGGATMALFVNVKLALFLVLPIPILVILLIWMMNKSGRLFRFVQEKLDKVNNVMQENLTGMRLIKAFIRKKFEEKRFQNANEQLRDQTVKALRLVELIGPLLLFVMNIGILFILWVGAIEVQQNKVNVGEVVAIINYGFRITMALSMLSWIIMAFSRGKASSERVSEVLATSVDFENTTKGSKDYIGFGKVEFNHVSFQYPSTDTYVLSDISFTANAGETIAIMGATGSGKSALFQLVPRLYDVTSGMIKIDGIDIKNMDLNALRKQIGFVPQESILFTGSVKNNIGWGKEGATMEDIIKSTKDAQIHETIQRLPDMYDTRIGQKGVNLSGGQKQRISIARALIRKPKLLFLDDSTSALDLKTEAKLLSSLRKYDCTTFIITQKISTAKEADQILLLDDGKLIASGDHESLMSSSALYRDIYHSQFAKEGFADVQ</sequence>
<name>A0A942TAX5_9BACI</name>
<dbReference type="PROSITE" id="PS00211">
    <property type="entry name" value="ABC_TRANSPORTER_1"/>
    <property type="match status" value="1"/>
</dbReference>
<dbReference type="SUPFAM" id="SSF90123">
    <property type="entry name" value="ABC transporter transmembrane region"/>
    <property type="match status" value="1"/>
</dbReference>
<dbReference type="FunFam" id="3.40.50.300:FF:000221">
    <property type="entry name" value="Multidrug ABC transporter ATP-binding protein"/>
    <property type="match status" value="1"/>
</dbReference>
<keyword evidence="5" id="KW-0547">Nucleotide-binding</keyword>
<evidence type="ECO:0000256" key="8">
    <source>
        <dbReference type="ARBA" id="ARBA00023136"/>
    </source>
</evidence>
<feature type="transmembrane region" description="Helical" evidence="9">
    <location>
        <begin position="12"/>
        <end position="32"/>
    </location>
</feature>
<dbReference type="InterPro" id="IPR003439">
    <property type="entry name" value="ABC_transporter-like_ATP-bd"/>
</dbReference>
<keyword evidence="3" id="KW-1003">Cell membrane</keyword>
<feature type="transmembrane region" description="Helical" evidence="9">
    <location>
        <begin position="52"/>
        <end position="71"/>
    </location>
</feature>
<dbReference type="Gene3D" id="1.20.1560.10">
    <property type="entry name" value="ABC transporter type 1, transmembrane domain"/>
    <property type="match status" value="1"/>
</dbReference>
<keyword evidence="8 9" id="KW-0472">Membrane</keyword>
<dbReference type="PANTHER" id="PTHR43394">
    <property type="entry name" value="ATP-DEPENDENT PERMEASE MDL1, MITOCHONDRIAL"/>
    <property type="match status" value="1"/>
</dbReference>
<dbReference type="RefSeq" id="WP_213123559.1">
    <property type="nucleotide sequence ID" value="NZ_JAGYPG010000001.1"/>
</dbReference>
<dbReference type="GO" id="GO:0015421">
    <property type="term" value="F:ABC-type oligopeptide transporter activity"/>
    <property type="evidence" value="ECO:0007669"/>
    <property type="project" value="TreeGrafter"/>
</dbReference>
<dbReference type="SMART" id="SM00382">
    <property type="entry name" value="AAA"/>
    <property type="match status" value="1"/>
</dbReference>
<dbReference type="PANTHER" id="PTHR43394:SF1">
    <property type="entry name" value="ATP-BINDING CASSETTE SUB-FAMILY B MEMBER 10, MITOCHONDRIAL"/>
    <property type="match status" value="1"/>
</dbReference>
<dbReference type="InterPro" id="IPR017871">
    <property type="entry name" value="ABC_transporter-like_CS"/>
</dbReference>
<dbReference type="GO" id="GO:0005886">
    <property type="term" value="C:plasma membrane"/>
    <property type="evidence" value="ECO:0007669"/>
    <property type="project" value="UniProtKB-SubCell"/>
</dbReference>
<evidence type="ECO:0000259" key="11">
    <source>
        <dbReference type="PROSITE" id="PS50929"/>
    </source>
</evidence>
<keyword evidence="4 9" id="KW-0812">Transmembrane</keyword>
<dbReference type="InterPro" id="IPR036640">
    <property type="entry name" value="ABC1_TM_sf"/>
</dbReference>
<accession>A0A942TAX5</accession>
<dbReference type="Proteomes" id="UP000681414">
    <property type="component" value="Unassembled WGS sequence"/>
</dbReference>
<dbReference type="Pfam" id="PF00664">
    <property type="entry name" value="ABC_membrane"/>
    <property type="match status" value="1"/>
</dbReference>
<dbReference type="InterPro" id="IPR027417">
    <property type="entry name" value="P-loop_NTPase"/>
</dbReference>
<feature type="domain" description="ABC transmembrane type-1" evidence="11">
    <location>
        <begin position="33"/>
        <end position="298"/>
    </location>
</feature>
<evidence type="ECO:0000259" key="10">
    <source>
        <dbReference type="PROSITE" id="PS50893"/>
    </source>
</evidence>
<dbReference type="PROSITE" id="PS50929">
    <property type="entry name" value="ABC_TM1F"/>
    <property type="match status" value="1"/>
</dbReference>
<gene>
    <name evidence="12" type="ORF">KHA97_04700</name>
</gene>
<evidence type="ECO:0000256" key="9">
    <source>
        <dbReference type="SAM" id="Phobius"/>
    </source>
</evidence>
<dbReference type="PROSITE" id="PS50893">
    <property type="entry name" value="ABC_TRANSPORTER_2"/>
    <property type="match status" value="1"/>
</dbReference>
<keyword evidence="2" id="KW-0813">Transport</keyword>
<feature type="domain" description="ABC transporter" evidence="10">
    <location>
        <begin position="332"/>
        <end position="565"/>
    </location>
</feature>
<dbReference type="EMBL" id="JAGYPG010000001">
    <property type="protein sequence ID" value="MBS4194370.1"/>
    <property type="molecule type" value="Genomic_DNA"/>
</dbReference>
<evidence type="ECO:0000256" key="2">
    <source>
        <dbReference type="ARBA" id="ARBA00022448"/>
    </source>
</evidence>
<proteinExistence type="predicted"/>
<dbReference type="FunFam" id="1.20.1560.10:FF:000040">
    <property type="entry name" value="Multidrug ABC transporter ATP-binding protein"/>
    <property type="match status" value="1"/>
</dbReference>
<evidence type="ECO:0000256" key="3">
    <source>
        <dbReference type="ARBA" id="ARBA00022475"/>
    </source>
</evidence>
<evidence type="ECO:0000256" key="1">
    <source>
        <dbReference type="ARBA" id="ARBA00004651"/>
    </source>
</evidence>
<dbReference type="SUPFAM" id="SSF52540">
    <property type="entry name" value="P-loop containing nucleoside triphosphate hydrolases"/>
    <property type="match status" value="1"/>
</dbReference>
<evidence type="ECO:0000313" key="12">
    <source>
        <dbReference type="EMBL" id="MBS4194370.1"/>
    </source>
</evidence>
<dbReference type="AlphaFoldDB" id="A0A942TAX5"/>
<evidence type="ECO:0000256" key="4">
    <source>
        <dbReference type="ARBA" id="ARBA00022692"/>
    </source>
</evidence>
<feature type="transmembrane region" description="Helical" evidence="9">
    <location>
        <begin position="156"/>
        <end position="174"/>
    </location>
</feature>
<dbReference type="InterPro" id="IPR039421">
    <property type="entry name" value="Type_1_exporter"/>
</dbReference>
<keyword evidence="7 9" id="KW-1133">Transmembrane helix</keyword>
<feature type="transmembrane region" description="Helical" evidence="9">
    <location>
        <begin position="278"/>
        <end position="296"/>
    </location>
</feature>
<feature type="transmembrane region" description="Helical" evidence="9">
    <location>
        <begin position="235"/>
        <end position="258"/>
    </location>
</feature>
<evidence type="ECO:0000256" key="5">
    <source>
        <dbReference type="ARBA" id="ARBA00022741"/>
    </source>
</evidence>
<evidence type="ECO:0000256" key="6">
    <source>
        <dbReference type="ARBA" id="ARBA00022840"/>
    </source>
</evidence>